<name>A0A0E1VUB5_BURPE</name>
<protein>
    <submittedName>
        <fullName evidence="1">Uncharacterized protein</fullName>
    </submittedName>
</protein>
<evidence type="ECO:0000313" key="1">
    <source>
        <dbReference type="EMBL" id="EET04458.1"/>
    </source>
</evidence>
<reference evidence="2" key="1">
    <citation type="submission" date="2007-08" db="EMBL/GenBank/DDBJ databases">
        <title>Annotation of Burkholderia pseudomallei 1710a.</title>
        <authorList>
            <person name="Harkins D.M."/>
            <person name="DeShazer D."/>
            <person name="Woods D.E."/>
            <person name="Brinkac L.M."/>
            <person name="Brown K.A."/>
            <person name="Hung G.C."/>
            <person name="Tuanyok A."/>
            <person name="Zhang B."/>
            <person name="Nierman W.C."/>
        </authorList>
    </citation>
    <scope>NUCLEOTIDE SEQUENCE [LARGE SCALE GENOMIC DNA]</scope>
    <source>
        <strain evidence="2">1710a</strain>
    </source>
</reference>
<dbReference type="HOGENOM" id="CLU_3325665_0_0_4"/>
<reference evidence="1 2" key="2">
    <citation type="submission" date="2009-05" db="EMBL/GenBank/DDBJ databases">
        <authorList>
            <person name="Harkins D.M."/>
            <person name="DeShazer D."/>
            <person name="Woods D.E."/>
            <person name="Brinkac L.M."/>
            <person name="Brown K.A."/>
            <person name="Hung G.C."/>
            <person name="Tuanyok A."/>
            <person name="Zhang B."/>
            <person name="Nierman W.C."/>
        </authorList>
    </citation>
    <scope>NUCLEOTIDE SEQUENCE [LARGE SCALE GENOMIC DNA]</scope>
    <source>
        <strain evidence="1 2">1710a</strain>
    </source>
</reference>
<dbReference type="AlphaFoldDB" id="A0A0E1VUB5"/>
<sequence>MCVGIGSPRTAFPAGSETDYRDAPACEFVVAILRQDSR</sequence>
<dbReference type="Proteomes" id="UP000001812">
    <property type="component" value="Chromosome II"/>
</dbReference>
<dbReference type="EMBL" id="CM000833">
    <property type="protein sequence ID" value="EET04458.1"/>
    <property type="molecule type" value="Genomic_DNA"/>
</dbReference>
<accession>A0A0E1VUB5</accession>
<organism evidence="1 2">
    <name type="scientific">Burkholderia pseudomallei 1710a</name>
    <dbReference type="NCBI Taxonomy" id="320371"/>
    <lineage>
        <taxon>Bacteria</taxon>
        <taxon>Pseudomonadati</taxon>
        <taxon>Pseudomonadota</taxon>
        <taxon>Betaproteobacteria</taxon>
        <taxon>Burkholderiales</taxon>
        <taxon>Burkholderiaceae</taxon>
        <taxon>Burkholderia</taxon>
        <taxon>pseudomallei group</taxon>
    </lineage>
</organism>
<gene>
    <name evidence="1" type="ORF">BURPS1710A_A2481</name>
</gene>
<evidence type="ECO:0000313" key="2">
    <source>
        <dbReference type="Proteomes" id="UP000001812"/>
    </source>
</evidence>
<proteinExistence type="predicted"/>